<evidence type="ECO:0000313" key="19">
    <source>
        <dbReference type="Proteomes" id="UP000176603"/>
    </source>
</evidence>
<evidence type="ECO:0000256" key="2">
    <source>
        <dbReference type="ARBA" id="ARBA00007533"/>
    </source>
</evidence>
<gene>
    <name evidence="18" type="ORF">A3E39_03110</name>
</gene>
<dbReference type="FunFam" id="3.40.50.300:FF:000009">
    <property type="entry name" value="CTP synthase"/>
    <property type="match status" value="1"/>
</dbReference>
<dbReference type="Pfam" id="PF00117">
    <property type="entry name" value="GATase"/>
    <property type="match status" value="1"/>
</dbReference>
<evidence type="ECO:0000256" key="8">
    <source>
        <dbReference type="ARBA" id="ARBA00022842"/>
    </source>
</evidence>
<dbReference type="GO" id="GO:0042802">
    <property type="term" value="F:identical protein binding"/>
    <property type="evidence" value="ECO:0007669"/>
    <property type="project" value="TreeGrafter"/>
</dbReference>
<keyword evidence="4" id="KW-0436">Ligase</keyword>
<feature type="domain" description="Glutamine amidotransferase" evidence="16">
    <location>
        <begin position="310"/>
        <end position="539"/>
    </location>
</feature>
<accession>A0A1F7UKJ3</accession>
<dbReference type="GO" id="GO:0046872">
    <property type="term" value="F:metal ion binding"/>
    <property type="evidence" value="ECO:0007669"/>
    <property type="project" value="UniProtKB-KW"/>
</dbReference>
<evidence type="ECO:0000256" key="15">
    <source>
        <dbReference type="ARBA" id="ARBA00083191"/>
    </source>
</evidence>
<dbReference type="FunFam" id="3.40.50.880:FF:000002">
    <property type="entry name" value="CTP synthase"/>
    <property type="match status" value="1"/>
</dbReference>
<comment type="similarity">
    <text evidence="2">Belongs to the CTP synthase family.</text>
</comment>
<comment type="caution">
    <text evidence="18">The sequence shown here is derived from an EMBL/GenBank/DDBJ whole genome shotgun (WGS) entry which is preliminary data.</text>
</comment>
<evidence type="ECO:0000259" key="16">
    <source>
        <dbReference type="Pfam" id="PF00117"/>
    </source>
</evidence>
<dbReference type="UniPathway" id="UPA00159">
    <property type="reaction ID" value="UER00277"/>
</dbReference>
<dbReference type="NCBIfam" id="NF003792">
    <property type="entry name" value="PRK05380.1"/>
    <property type="match status" value="1"/>
</dbReference>
<dbReference type="InterPro" id="IPR027417">
    <property type="entry name" value="P-loop_NTPase"/>
</dbReference>
<dbReference type="Pfam" id="PF06418">
    <property type="entry name" value="CTP_synth_N"/>
    <property type="match status" value="1"/>
</dbReference>
<dbReference type="STRING" id="1802399.A3E39_03110"/>
<dbReference type="SUPFAM" id="SSF52317">
    <property type="entry name" value="Class I glutamine amidotransferase-like"/>
    <property type="match status" value="1"/>
</dbReference>
<keyword evidence="7" id="KW-0067">ATP-binding</keyword>
<evidence type="ECO:0000256" key="4">
    <source>
        <dbReference type="ARBA" id="ARBA00022598"/>
    </source>
</evidence>
<dbReference type="GO" id="GO:0003883">
    <property type="term" value="F:CTP synthase activity"/>
    <property type="evidence" value="ECO:0007669"/>
    <property type="project" value="UniProtKB-EC"/>
</dbReference>
<feature type="domain" description="CTP synthase N-terminal" evidence="17">
    <location>
        <begin position="6"/>
        <end position="269"/>
    </location>
</feature>
<comment type="pathway">
    <text evidence="1">Pyrimidine metabolism; CTP biosynthesis via de novo pathway; CTP from UDP: step 2/2.</text>
</comment>
<sequence length="544" mass="60738">MARRRKYVFVTGGVMSGVGKGVATASIGALLKARGLRVTAVKIDPYLNVDPGTLNPVEHGEVFVTKDGLETDQDIGNYERFLDEDLGRENYMTSGSVYLTVIQRERSLGYGGKTVEAVPHIPLEVISRIKRSANDADADVTMIEIGGTVGEYQNVLFLEACRMMKLDAPNDVLVVLVSYLPIPGSLGEMKSKPTQYACRSLNAVGLQPDLIICRSTHPIDETRKRKLSVNCNVAPEDVIAAPDVPTIYQVPLRFREEHVTDRIAMKLHLAKKGPPRLAQWVDLNRRIAHSSTPVAIGIIGKYFSTGDFTLTDSYLSVIEAIKHAAWFIHRKPDIVWLNSEDFEKRPGQMAGQLKELDGILIPGGFGTRGIKGKLMAIRYAREHKVPYLGLCYGMQLATVEIARHVLGWKDANTTEINPKTKHPVIHLMNEQEEKMKDRDYGGTMRLGDYPCVLKKGTLARRLYGRDTIRERHRHRYEANPAYRCDLEEAGLIVSGSSPDGKLAEIVELKKHPFFIASQFHPELISRPLRPHPLFLGFLKAAAKR</sequence>
<dbReference type="InterPro" id="IPR029062">
    <property type="entry name" value="Class_I_gatase-like"/>
</dbReference>
<dbReference type="PROSITE" id="PS51273">
    <property type="entry name" value="GATASE_TYPE_1"/>
    <property type="match status" value="1"/>
</dbReference>
<keyword evidence="10" id="KW-0665">Pyrimidine biosynthesis</keyword>
<evidence type="ECO:0000256" key="7">
    <source>
        <dbReference type="ARBA" id="ARBA00022840"/>
    </source>
</evidence>
<keyword evidence="5" id="KW-0479">Metal-binding</keyword>
<dbReference type="InterPro" id="IPR017456">
    <property type="entry name" value="CTP_synthase_N"/>
</dbReference>
<evidence type="ECO:0000256" key="1">
    <source>
        <dbReference type="ARBA" id="ARBA00005171"/>
    </source>
</evidence>
<dbReference type="GO" id="GO:0019856">
    <property type="term" value="P:pyrimidine nucleobase biosynthetic process"/>
    <property type="evidence" value="ECO:0007669"/>
    <property type="project" value="TreeGrafter"/>
</dbReference>
<dbReference type="CDD" id="cd01746">
    <property type="entry name" value="GATase1_CTP_Synthase"/>
    <property type="match status" value="1"/>
</dbReference>
<dbReference type="GO" id="GO:0044210">
    <property type="term" value="P:'de novo' CTP biosynthetic process"/>
    <property type="evidence" value="ECO:0007669"/>
    <property type="project" value="UniProtKB-UniPathway"/>
</dbReference>
<dbReference type="PANTHER" id="PTHR11550">
    <property type="entry name" value="CTP SYNTHASE"/>
    <property type="match status" value="1"/>
</dbReference>
<evidence type="ECO:0000256" key="12">
    <source>
        <dbReference type="ARBA" id="ARBA00070745"/>
    </source>
</evidence>
<evidence type="ECO:0000256" key="13">
    <source>
        <dbReference type="ARBA" id="ARBA00075170"/>
    </source>
</evidence>
<dbReference type="InterPro" id="IPR004468">
    <property type="entry name" value="CTP_synthase"/>
</dbReference>
<evidence type="ECO:0000313" key="18">
    <source>
        <dbReference type="EMBL" id="OGL78218.1"/>
    </source>
</evidence>
<reference evidence="18 19" key="1">
    <citation type="journal article" date="2016" name="Nat. Commun.">
        <title>Thousands of microbial genomes shed light on interconnected biogeochemical processes in an aquifer system.</title>
        <authorList>
            <person name="Anantharaman K."/>
            <person name="Brown C.T."/>
            <person name="Hug L.A."/>
            <person name="Sharon I."/>
            <person name="Castelle C.J."/>
            <person name="Probst A.J."/>
            <person name="Thomas B.C."/>
            <person name="Singh A."/>
            <person name="Wilkins M.J."/>
            <person name="Karaoz U."/>
            <person name="Brodie E.L."/>
            <person name="Williams K.H."/>
            <person name="Hubbard S.S."/>
            <person name="Banfield J.F."/>
        </authorList>
    </citation>
    <scope>NUCLEOTIDE SEQUENCE [LARGE SCALE GENOMIC DNA]</scope>
</reference>
<keyword evidence="6" id="KW-0547">Nucleotide-binding</keyword>
<proteinExistence type="inferred from homology"/>
<evidence type="ECO:0000256" key="5">
    <source>
        <dbReference type="ARBA" id="ARBA00022723"/>
    </source>
</evidence>
<dbReference type="InterPro" id="IPR017926">
    <property type="entry name" value="GATASE"/>
</dbReference>
<dbReference type="AlphaFoldDB" id="A0A1F7UKJ3"/>
<keyword evidence="9" id="KW-0315">Glutamine amidotransferase</keyword>
<organism evidence="18 19">
    <name type="scientific">Candidatus Uhrbacteria bacterium RIFCSPHIGHO2_12_FULL_60_25</name>
    <dbReference type="NCBI Taxonomy" id="1802399"/>
    <lineage>
        <taxon>Bacteria</taxon>
        <taxon>Candidatus Uhriibacteriota</taxon>
    </lineage>
</organism>
<dbReference type="InterPro" id="IPR033828">
    <property type="entry name" value="GATase1_CTP_Synthase"/>
</dbReference>
<protein>
    <recommendedName>
        <fullName evidence="12">CTP synthase</fullName>
        <ecNumber evidence="3">6.3.4.2</ecNumber>
    </recommendedName>
    <alternativeName>
        <fullName evidence="14">Cytidine 5'-triphosphate synthase</fullName>
    </alternativeName>
    <alternativeName>
        <fullName evidence="15">Cytidine triphosphate synthetase</fullName>
    </alternativeName>
    <alternativeName>
        <fullName evidence="13">UTP--ammonia ligase</fullName>
    </alternativeName>
</protein>
<evidence type="ECO:0000256" key="3">
    <source>
        <dbReference type="ARBA" id="ARBA00012291"/>
    </source>
</evidence>
<keyword evidence="8" id="KW-0460">Magnesium</keyword>
<dbReference type="SUPFAM" id="SSF52540">
    <property type="entry name" value="P-loop containing nucleoside triphosphate hydrolases"/>
    <property type="match status" value="1"/>
</dbReference>
<dbReference type="CDD" id="cd03113">
    <property type="entry name" value="CTPS_N"/>
    <property type="match status" value="1"/>
</dbReference>
<dbReference type="Proteomes" id="UP000176603">
    <property type="component" value="Unassembled WGS sequence"/>
</dbReference>
<dbReference type="PANTHER" id="PTHR11550:SF0">
    <property type="entry name" value="CTP SYNTHASE-RELATED"/>
    <property type="match status" value="1"/>
</dbReference>
<dbReference type="GO" id="GO:0005524">
    <property type="term" value="F:ATP binding"/>
    <property type="evidence" value="ECO:0007669"/>
    <property type="project" value="UniProtKB-KW"/>
</dbReference>
<dbReference type="Gene3D" id="3.40.50.880">
    <property type="match status" value="1"/>
</dbReference>
<comment type="catalytic activity">
    <reaction evidence="11">
        <text>UTP + L-glutamine + ATP + H2O = CTP + L-glutamate + ADP + phosphate + 2 H(+)</text>
        <dbReference type="Rhea" id="RHEA:26426"/>
        <dbReference type="ChEBI" id="CHEBI:15377"/>
        <dbReference type="ChEBI" id="CHEBI:15378"/>
        <dbReference type="ChEBI" id="CHEBI:29985"/>
        <dbReference type="ChEBI" id="CHEBI:30616"/>
        <dbReference type="ChEBI" id="CHEBI:37563"/>
        <dbReference type="ChEBI" id="CHEBI:43474"/>
        <dbReference type="ChEBI" id="CHEBI:46398"/>
        <dbReference type="ChEBI" id="CHEBI:58359"/>
        <dbReference type="ChEBI" id="CHEBI:456216"/>
        <dbReference type="EC" id="6.3.4.2"/>
    </reaction>
</comment>
<evidence type="ECO:0000256" key="14">
    <source>
        <dbReference type="ARBA" id="ARBA00079941"/>
    </source>
</evidence>
<evidence type="ECO:0000256" key="9">
    <source>
        <dbReference type="ARBA" id="ARBA00022962"/>
    </source>
</evidence>
<dbReference type="GO" id="GO:0097268">
    <property type="term" value="C:cytoophidium"/>
    <property type="evidence" value="ECO:0007669"/>
    <property type="project" value="UniProtKB-ARBA"/>
</dbReference>
<dbReference type="EC" id="6.3.4.2" evidence="3"/>
<dbReference type="Gene3D" id="3.40.50.300">
    <property type="entry name" value="P-loop containing nucleotide triphosphate hydrolases"/>
    <property type="match status" value="1"/>
</dbReference>
<evidence type="ECO:0000256" key="6">
    <source>
        <dbReference type="ARBA" id="ARBA00022741"/>
    </source>
</evidence>
<evidence type="ECO:0000256" key="10">
    <source>
        <dbReference type="ARBA" id="ARBA00022975"/>
    </source>
</evidence>
<dbReference type="EMBL" id="MGEH01000036">
    <property type="protein sequence ID" value="OGL78218.1"/>
    <property type="molecule type" value="Genomic_DNA"/>
</dbReference>
<evidence type="ECO:0000259" key="17">
    <source>
        <dbReference type="Pfam" id="PF06418"/>
    </source>
</evidence>
<dbReference type="NCBIfam" id="TIGR00337">
    <property type="entry name" value="PyrG"/>
    <property type="match status" value="1"/>
</dbReference>
<name>A0A1F7UKJ3_9BACT</name>
<evidence type="ECO:0000256" key="11">
    <source>
        <dbReference type="ARBA" id="ARBA00047781"/>
    </source>
</evidence>